<evidence type="ECO:0000313" key="2">
    <source>
        <dbReference type="EMBL" id="OXT02884.1"/>
    </source>
</evidence>
<gene>
    <name evidence="2" type="ORF">B7H23_02645</name>
</gene>
<dbReference type="InterPro" id="IPR028973">
    <property type="entry name" value="PhnB-like"/>
</dbReference>
<dbReference type="InterPro" id="IPR009725">
    <property type="entry name" value="3_dmu_93_MTrfase"/>
</dbReference>
<keyword evidence="3" id="KW-1185">Reference proteome</keyword>
<feature type="domain" description="PhnB-like" evidence="1">
    <location>
        <begin position="4"/>
        <end position="121"/>
    </location>
</feature>
<dbReference type="CDD" id="cd06588">
    <property type="entry name" value="PhnB_like"/>
    <property type="match status" value="1"/>
</dbReference>
<sequence>MTSKVRTCLWFNGDAEEAANFYVSLLHGSRIENVAHVPGGMPDEMPITTGDVMMVDFTLAGTPYQAMNGGMAMPRNEYASISVLTDDQAETDRLWNALTEGGKEVQCGWCRDRFDIPWQIVPRRFVELMNGDPGQRSRVMNAMFAMTKFDIAALEVAAEDA</sequence>
<organism evidence="2 3">
    <name type="scientific">Notoacmeibacter marinus</name>
    <dbReference type="NCBI Taxonomy" id="1876515"/>
    <lineage>
        <taxon>Bacteria</taxon>
        <taxon>Pseudomonadati</taxon>
        <taxon>Pseudomonadota</taxon>
        <taxon>Alphaproteobacteria</taxon>
        <taxon>Hyphomicrobiales</taxon>
        <taxon>Notoacmeibacteraceae</taxon>
        <taxon>Notoacmeibacter</taxon>
    </lineage>
</organism>
<accession>A0A231V3Z5</accession>
<evidence type="ECO:0000259" key="1">
    <source>
        <dbReference type="Pfam" id="PF06983"/>
    </source>
</evidence>
<dbReference type="Pfam" id="PF06983">
    <property type="entry name" value="3-dmu-9_3-mt"/>
    <property type="match status" value="1"/>
</dbReference>
<dbReference type="EMBL" id="NBYO01000001">
    <property type="protein sequence ID" value="OXT02884.1"/>
    <property type="molecule type" value="Genomic_DNA"/>
</dbReference>
<dbReference type="Proteomes" id="UP000215405">
    <property type="component" value="Unassembled WGS sequence"/>
</dbReference>
<dbReference type="PANTHER" id="PTHR33990:SF2">
    <property type="entry name" value="PHNB-LIKE DOMAIN-CONTAINING PROTEIN"/>
    <property type="match status" value="1"/>
</dbReference>
<evidence type="ECO:0000313" key="3">
    <source>
        <dbReference type="Proteomes" id="UP000215405"/>
    </source>
</evidence>
<comment type="caution">
    <text evidence="2">The sequence shown here is derived from an EMBL/GenBank/DDBJ whole genome shotgun (WGS) entry which is preliminary data.</text>
</comment>
<protein>
    <recommendedName>
        <fullName evidence="1">PhnB-like domain-containing protein</fullName>
    </recommendedName>
</protein>
<dbReference type="AlphaFoldDB" id="A0A231V3Z5"/>
<proteinExistence type="predicted"/>
<name>A0A231V3Z5_9HYPH</name>
<dbReference type="PIRSF" id="PIRSF021700">
    <property type="entry name" value="3_dmu_93_MTrfase"/>
    <property type="match status" value="1"/>
</dbReference>
<reference evidence="3" key="1">
    <citation type="journal article" date="2017" name="Int. J. Syst. Evol. Microbiol.">
        <title>Notoacmeibacter marinus gen. nov., sp. nov., isolated from the gut of a limpet and proposal of Notoacmeibacteraceae fam. nov. in the order Rhizobiales of the class Alphaproteobacteria.</title>
        <authorList>
            <person name="Huang Z."/>
            <person name="Guo F."/>
            <person name="Lai Q."/>
        </authorList>
    </citation>
    <scope>NUCLEOTIDE SEQUENCE [LARGE SCALE GENOMIC DNA]</scope>
    <source>
        <strain evidence="3">XMTR2A4</strain>
    </source>
</reference>
<dbReference type="Gene3D" id="3.10.180.10">
    <property type="entry name" value="2,3-Dihydroxybiphenyl 1,2-Dioxygenase, domain 1"/>
    <property type="match status" value="1"/>
</dbReference>
<dbReference type="SUPFAM" id="SSF54593">
    <property type="entry name" value="Glyoxalase/Bleomycin resistance protein/Dihydroxybiphenyl dioxygenase"/>
    <property type="match status" value="1"/>
</dbReference>
<dbReference type="InterPro" id="IPR029068">
    <property type="entry name" value="Glyas_Bleomycin-R_OHBP_Dase"/>
</dbReference>
<dbReference type="PANTHER" id="PTHR33990">
    <property type="entry name" value="PROTEIN YJDN-RELATED"/>
    <property type="match status" value="1"/>
</dbReference>
<dbReference type="RefSeq" id="WP_094076832.1">
    <property type="nucleotide sequence ID" value="NZ_NBYO01000001.1"/>
</dbReference>